<dbReference type="GeneID" id="6748934"/>
<comment type="subcellular location">
    <subcellularLocation>
        <location evidence="1">Nucleus</location>
    </subcellularLocation>
</comment>
<keyword evidence="3" id="KW-0539">Nucleus</keyword>
<proteinExistence type="inferred from homology"/>
<sequence>MANDALYSKLLTIVRTFDASQIQDLKEKEIRIILPCLVRYVFQSVNDHSQRNTRKSILACILQYQVCNSIEYCLTSSNFLVLNEEAGRELEIRKKLAHRESESYMPYHNIELEFERSEGFNRCRLVLNETIRLIYNVSTLDRLSKFPSSAIAGDNLIDHCQFLDEIVDVICILVAEMPSALPINEVIEALLMIENGSEVICRLIVNLPYLFDQACQGLIYHSDKTEENQSASQKRIDILCRFCRLNPTYAPLLRDQVISNCKMPTLAVALTLDIADNLQDIQGQNADIVCFVSGILLGNNSQVRNWFSQYLHNGHKSKNLHVKKLRLCLLREVFFLLPSHSKFANSILDDIDTSNLITDNVSFQVFYYESTVVRASSILRVYCAVKGFAGLKFDRQECRALLRLITLQPPANAAGVRFLVLGLCTILACPVVTESSEFENIILRWLQSLVHQSKFYESISGVHASFGETLLLVAIHFLNSQFSAIESLINSTLGMKLPIKSESLSRMKIMFTQVIFKEQALTRHAVTVLVTPSLNANVDGFLPIHCIYQLLRMKAFYKHNVQVKTWLYNQIRAAQSPLHSLMPRVIEAFVDLLFYDGSSTQSKFNINPDDQKLFVLEGFSDDEVISIFHDDISLASKVLVLYYVLAYQDHFVNKTKKPVTSQTKISARKTYSQALISQLPIRKLFLEAKSHQEDYGEIYPMLLRLLVTHHRQLCMVDHWLKVEEMQEELTQSHNSELRANQSVLLLHRFTALEKSFTQPMAAMLLLTQLMSLPMESLLSYSNLVIKSLPLMIEEDTPRKIALMVNKLWYRLSAAMSHQLWIPTIKALYRSQMTDLPEQLDVISAESLTVTPLIILKCDKRVFRCPPIFEIVLHILNTYMTAFRASLNNIVQEKSANIVNNQEIQGKEGIKSAFIYVQETAAIQILLEICLPTNEDHQVQQSLRLSELQEIRSIICSHLHQVFISYPNITKLVHFQSYPSELISMMVAGVPSMHVCLDFIPELINQPQLDKQLFGISLASHLAIHYPLQKSMDVANQILEHVTLMLSVLPANALNQLIRTVLPALARFGYAFPPMCEDIVSLLLQCGRIMHSSTSSPAKTAITYNSNYVTPDASVDCTTASGISNGIVQVNESNSNDMDISNSDNSSSHDLSNIHDSESLEAILPTVDILKAIEIAFSFIVKHCIVQRKTSFNHEFNSLST</sequence>
<dbReference type="HOGENOM" id="CLU_007707_0_0_1"/>
<dbReference type="FunCoup" id="B3RJM0">
    <property type="interactions" value="2573"/>
</dbReference>
<protein>
    <recommendedName>
        <fullName evidence="6">Integrator complex subunit 2</fullName>
    </recommendedName>
</protein>
<dbReference type="Pfam" id="PF14750">
    <property type="entry name" value="INTS2"/>
    <property type="match status" value="1"/>
</dbReference>
<dbReference type="InterPro" id="IPR029321">
    <property type="entry name" value="INTS2"/>
</dbReference>
<dbReference type="KEGG" id="tad:TRIADDRAFT_18353"/>
<dbReference type="CTD" id="6748934"/>
<organism evidence="4 5">
    <name type="scientific">Trichoplax adhaerens</name>
    <name type="common">Trichoplax reptans</name>
    <dbReference type="NCBI Taxonomy" id="10228"/>
    <lineage>
        <taxon>Eukaryota</taxon>
        <taxon>Metazoa</taxon>
        <taxon>Placozoa</taxon>
        <taxon>Uniplacotomia</taxon>
        <taxon>Trichoplacea</taxon>
        <taxon>Trichoplacidae</taxon>
        <taxon>Trichoplax</taxon>
    </lineage>
</organism>
<evidence type="ECO:0000256" key="2">
    <source>
        <dbReference type="ARBA" id="ARBA00006705"/>
    </source>
</evidence>
<dbReference type="InterPro" id="IPR026236">
    <property type="entry name" value="Int2_metazoa"/>
</dbReference>
<evidence type="ECO:0000256" key="1">
    <source>
        <dbReference type="ARBA" id="ARBA00004123"/>
    </source>
</evidence>
<dbReference type="PhylomeDB" id="B3RJM0"/>
<dbReference type="PANTHER" id="PTHR28608:SF1">
    <property type="entry name" value="INTEGRATOR COMPLEX SUBUNIT 2"/>
    <property type="match status" value="1"/>
</dbReference>
<dbReference type="eggNOG" id="ENOG502QSP2">
    <property type="taxonomic scope" value="Eukaryota"/>
</dbReference>
<dbReference type="GO" id="GO:0032039">
    <property type="term" value="C:integrator complex"/>
    <property type="evidence" value="ECO:0000318"/>
    <property type="project" value="GO_Central"/>
</dbReference>
<dbReference type="OrthoDB" id="70899at2759"/>
<comment type="similarity">
    <text evidence="2">Belongs to the Integrator subunit 2 family.</text>
</comment>
<evidence type="ECO:0000313" key="4">
    <source>
        <dbReference type="EMBL" id="EDV29323.1"/>
    </source>
</evidence>
<gene>
    <name evidence="4" type="ORF">TRIADDRAFT_18353</name>
</gene>
<dbReference type="InParanoid" id="B3RJM0"/>
<dbReference type="STRING" id="10228.B3RJM0"/>
<dbReference type="AlphaFoldDB" id="B3RJM0"/>
<dbReference type="GO" id="GO:0034472">
    <property type="term" value="P:snRNA 3'-end processing"/>
    <property type="evidence" value="ECO:0000318"/>
    <property type="project" value="GO_Central"/>
</dbReference>
<evidence type="ECO:0000256" key="3">
    <source>
        <dbReference type="ARBA" id="ARBA00023242"/>
    </source>
</evidence>
<dbReference type="RefSeq" id="XP_002108525.1">
    <property type="nucleotide sequence ID" value="XM_002108489.1"/>
</dbReference>
<evidence type="ECO:0008006" key="6">
    <source>
        <dbReference type="Google" id="ProtNLM"/>
    </source>
</evidence>
<keyword evidence="5" id="KW-1185">Reference proteome</keyword>
<dbReference type="OMA" id="IISNYPH"/>
<evidence type="ECO:0000313" key="5">
    <source>
        <dbReference type="Proteomes" id="UP000009022"/>
    </source>
</evidence>
<name>B3RJM0_TRIAD</name>
<reference evidence="4 5" key="1">
    <citation type="journal article" date="2008" name="Nature">
        <title>The Trichoplax genome and the nature of placozoans.</title>
        <authorList>
            <person name="Srivastava M."/>
            <person name="Begovic E."/>
            <person name="Chapman J."/>
            <person name="Putnam N.H."/>
            <person name="Hellsten U."/>
            <person name="Kawashima T."/>
            <person name="Kuo A."/>
            <person name="Mitros T."/>
            <person name="Salamov A."/>
            <person name="Carpenter M.L."/>
            <person name="Signorovitch A.Y."/>
            <person name="Moreno M.A."/>
            <person name="Kamm K."/>
            <person name="Grimwood J."/>
            <person name="Schmutz J."/>
            <person name="Shapiro H."/>
            <person name="Grigoriev I.V."/>
            <person name="Buss L.W."/>
            <person name="Schierwater B."/>
            <person name="Dellaporta S.L."/>
            <person name="Rokhsar D.S."/>
        </authorList>
    </citation>
    <scope>NUCLEOTIDE SEQUENCE [LARGE SCALE GENOMIC DNA]</scope>
    <source>
        <strain evidence="4 5">Grell-BS-1999</strain>
    </source>
</reference>
<dbReference type="PANTHER" id="PTHR28608">
    <property type="entry name" value="INTEGRATOR COMPLEX SUBUNIT 2"/>
    <property type="match status" value="1"/>
</dbReference>
<dbReference type="Proteomes" id="UP000009022">
    <property type="component" value="Unassembled WGS sequence"/>
</dbReference>
<accession>B3RJM0</accession>
<dbReference type="PRINTS" id="PR02105">
    <property type="entry name" value="INTSUBUNIT2"/>
</dbReference>
<dbReference type="EMBL" id="DS985241">
    <property type="protein sequence ID" value="EDV29323.1"/>
    <property type="molecule type" value="Genomic_DNA"/>
</dbReference>